<dbReference type="WBParaSite" id="jg22469">
    <property type="protein sequence ID" value="jg22469"/>
    <property type="gene ID" value="jg22469"/>
</dbReference>
<dbReference type="Proteomes" id="UP000887574">
    <property type="component" value="Unplaced"/>
</dbReference>
<evidence type="ECO:0000313" key="2">
    <source>
        <dbReference type="WBParaSite" id="jg22469"/>
    </source>
</evidence>
<reference evidence="2" key="1">
    <citation type="submission" date="2022-11" db="UniProtKB">
        <authorList>
            <consortium name="WormBaseParasite"/>
        </authorList>
    </citation>
    <scope>IDENTIFICATION</scope>
</reference>
<organism evidence="1 2">
    <name type="scientific">Ditylenchus dipsaci</name>
    <dbReference type="NCBI Taxonomy" id="166011"/>
    <lineage>
        <taxon>Eukaryota</taxon>
        <taxon>Metazoa</taxon>
        <taxon>Ecdysozoa</taxon>
        <taxon>Nematoda</taxon>
        <taxon>Chromadorea</taxon>
        <taxon>Rhabditida</taxon>
        <taxon>Tylenchina</taxon>
        <taxon>Tylenchomorpha</taxon>
        <taxon>Sphaerularioidea</taxon>
        <taxon>Anguinidae</taxon>
        <taxon>Anguininae</taxon>
        <taxon>Ditylenchus</taxon>
    </lineage>
</organism>
<dbReference type="AlphaFoldDB" id="A0A915DQI9"/>
<sequence length="497" mass="55317">MASKDNSIAQDKDKSIEDVLQTHTALIFSIYKSMNETCNSLKNNMENLVSEFRELKTCVKESASHVQTEGEDRVKEEKDWRSHAEHLIELQEDQRKKGVDRLMLVMEVLKLSNAQNPASSTSAKLTQALMCPIPLLTINWDREWRSDLFEASSFQFSGAKHGSPASEIFQSEIKELKASLTDSASKVLTEGGDQVKEKKEEISLVEHLVQVQEDQGKEQVDRLKLVIEEPKILNEQDLTSSNAVKLTQCDVLQATVGDLLHESKSIDDVSKSVVDDNLKIQSVVPISLKLPAFGSPIISTSASKNFEELSNDRVNLPVFPSFPALDRTWNQSRFLRQMVMRKRRLALVHLLRMLKQRAAVFLTSISRVATRTLRIYATNRTHPRCWWQYKACGKLWFFAKVAEAKSGDLLNVPSSSVSTFGCGTKNFQGFPNTPVNFAASPKFSGFGSNLNQAQTSSSLFGGDRKTTTSFGSLAKEAEAKSGGFLNSTSSSMSTFGV</sequence>
<keyword evidence="1" id="KW-1185">Reference proteome</keyword>
<protein>
    <submittedName>
        <fullName evidence="2">Uncharacterized protein</fullName>
    </submittedName>
</protein>
<evidence type="ECO:0000313" key="1">
    <source>
        <dbReference type="Proteomes" id="UP000887574"/>
    </source>
</evidence>
<name>A0A915DQI9_9BILA</name>
<proteinExistence type="predicted"/>
<accession>A0A915DQI9</accession>